<dbReference type="SUPFAM" id="SSF55729">
    <property type="entry name" value="Acyl-CoA N-acyltransferases (Nat)"/>
    <property type="match status" value="1"/>
</dbReference>
<comment type="similarity">
    <text evidence="2 14">Belongs to the MYST (SAS/MOZ) family.</text>
</comment>
<dbReference type="FunFam" id="3.40.630.30:FF:000001">
    <property type="entry name" value="Histone acetyltransferase"/>
    <property type="match status" value="1"/>
</dbReference>
<dbReference type="PROSITE" id="PS50016">
    <property type="entry name" value="ZF_PHD_2"/>
    <property type="match status" value="1"/>
</dbReference>
<dbReference type="EMBL" id="ML732215">
    <property type="protein sequence ID" value="KAB8074132.1"/>
    <property type="molecule type" value="Genomic_DNA"/>
</dbReference>
<dbReference type="GO" id="GO:0004402">
    <property type="term" value="F:histone acetyltransferase activity"/>
    <property type="evidence" value="ECO:0007669"/>
    <property type="project" value="InterPro"/>
</dbReference>
<dbReference type="GO" id="GO:1990467">
    <property type="term" value="C:NuA3a histone acetyltransferase complex"/>
    <property type="evidence" value="ECO:0007669"/>
    <property type="project" value="TreeGrafter"/>
</dbReference>
<evidence type="ECO:0000256" key="9">
    <source>
        <dbReference type="ARBA" id="ARBA00022990"/>
    </source>
</evidence>
<dbReference type="Pfam" id="PF16866">
    <property type="entry name" value="PHD_4"/>
    <property type="match status" value="1"/>
</dbReference>
<dbReference type="GO" id="GO:0008270">
    <property type="term" value="F:zinc ion binding"/>
    <property type="evidence" value="ECO:0007669"/>
    <property type="project" value="UniProtKB-KW"/>
</dbReference>
<feature type="compositionally biased region" description="Polar residues" evidence="15">
    <location>
        <begin position="1015"/>
        <end position="1034"/>
    </location>
</feature>
<dbReference type="GO" id="GO:0003682">
    <property type="term" value="F:chromatin binding"/>
    <property type="evidence" value="ECO:0007669"/>
    <property type="project" value="TreeGrafter"/>
</dbReference>
<dbReference type="EC" id="2.3.1.48" evidence="3 14"/>
<feature type="domain" description="MYST-type HAT" evidence="17">
    <location>
        <begin position="477"/>
        <end position="751"/>
    </location>
</feature>
<feature type="active site" description="Proton donor/acceptor" evidence="12">
    <location>
        <position position="653"/>
    </location>
</feature>
<dbReference type="AlphaFoldDB" id="A0A5N5X420"/>
<name>A0A5N5X420_9EURO</name>
<dbReference type="GO" id="GO:0005634">
    <property type="term" value="C:nucleus"/>
    <property type="evidence" value="ECO:0007669"/>
    <property type="project" value="UniProtKB-SubCell"/>
</dbReference>
<feature type="region of interest" description="Disordered" evidence="15">
    <location>
        <begin position="46"/>
        <end position="154"/>
    </location>
</feature>
<feature type="compositionally biased region" description="Acidic residues" evidence="15">
    <location>
        <begin position="135"/>
        <end position="145"/>
    </location>
</feature>
<keyword evidence="8" id="KW-0156">Chromatin regulator</keyword>
<dbReference type="InterPro" id="IPR050603">
    <property type="entry name" value="MYST_HAT"/>
</dbReference>
<reference evidence="18 19" key="1">
    <citation type="submission" date="2019-04" db="EMBL/GenBank/DDBJ databases">
        <title>Friends and foes A comparative genomics study of 23 Aspergillus species from section Flavi.</title>
        <authorList>
            <consortium name="DOE Joint Genome Institute"/>
            <person name="Kjaerbolling I."/>
            <person name="Vesth T."/>
            <person name="Frisvad J.C."/>
            <person name="Nybo J.L."/>
            <person name="Theobald S."/>
            <person name="Kildgaard S."/>
            <person name="Isbrandt T."/>
            <person name="Kuo A."/>
            <person name="Sato A."/>
            <person name="Lyhne E.K."/>
            <person name="Kogle M.E."/>
            <person name="Wiebenga A."/>
            <person name="Kun R.S."/>
            <person name="Lubbers R.J."/>
            <person name="Makela M.R."/>
            <person name="Barry K."/>
            <person name="Chovatia M."/>
            <person name="Clum A."/>
            <person name="Daum C."/>
            <person name="Haridas S."/>
            <person name="He G."/>
            <person name="LaButti K."/>
            <person name="Lipzen A."/>
            <person name="Mondo S."/>
            <person name="Riley R."/>
            <person name="Salamov A."/>
            <person name="Simmons B.A."/>
            <person name="Magnuson J.K."/>
            <person name="Henrissat B."/>
            <person name="Mortensen U.H."/>
            <person name="Larsen T.O."/>
            <person name="Devries R.P."/>
            <person name="Grigoriev I.V."/>
            <person name="Machida M."/>
            <person name="Baker S.E."/>
            <person name="Andersen M.R."/>
        </authorList>
    </citation>
    <scope>NUCLEOTIDE SEQUENCE [LARGE SCALE GENOMIC DNA]</scope>
    <source>
        <strain evidence="18 19">CBS 151.66</strain>
    </source>
</reference>
<dbReference type="FunFam" id="3.30.60.60:FF:000001">
    <property type="entry name" value="Histone acetyltransferase"/>
    <property type="match status" value="1"/>
</dbReference>
<evidence type="ECO:0000313" key="18">
    <source>
        <dbReference type="EMBL" id="KAB8074132.1"/>
    </source>
</evidence>
<evidence type="ECO:0000256" key="1">
    <source>
        <dbReference type="ARBA" id="ARBA00004123"/>
    </source>
</evidence>
<evidence type="ECO:0000256" key="6">
    <source>
        <dbReference type="ARBA" id="ARBA00022771"/>
    </source>
</evidence>
<comment type="subcellular location">
    <subcellularLocation>
        <location evidence="1 14">Nucleus</location>
    </subcellularLocation>
</comment>
<evidence type="ECO:0000256" key="11">
    <source>
        <dbReference type="ARBA" id="ARBA00045805"/>
    </source>
</evidence>
<keyword evidence="4" id="KW-0808">Transferase</keyword>
<dbReference type="InterPro" id="IPR013083">
    <property type="entry name" value="Znf_RING/FYVE/PHD"/>
</dbReference>
<evidence type="ECO:0000256" key="5">
    <source>
        <dbReference type="ARBA" id="ARBA00022723"/>
    </source>
</evidence>
<dbReference type="PANTHER" id="PTHR10615:SF161">
    <property type="entry name" value="HISTONE ACETYLTRANSFERASE KAT7"/>
    <property type="match status" value="1"/>
</dbReference>
<feature type="domain" description="PHD-type" evidence="16">
    <location>
        <begin position="160"/>
        <end position="219"/>
    </location>
</feature>
<keyword evidence="6 13" id="KW-0863">Zinc-finger</keyword>
<feature type="compositionally biased region" description="Acidic residues" evidence="15">
    <location>
        <begin position="107"/>
        <end position="123"/>
    </location>
</feature>
<evidence type="ECO:0000256" key="4">
    <source>
        <dbReference type="ARBA" id="ARBA00022679"/>
    </source>
</evidence>
<organism evidence="18 19">
    <name type="scientific">Aspergillus leporis</name>
    <dbReference type="NCBI Taxonomy" id="41062"/>
    <lineage>
        <taxon>Eukaryota</taxon>
        <taxon>Fungi</taxon>
        <taxon>Dikarya</taxon>
        <taxon>Ascomycota</taxon>
        <taxon>Pezizomycotina</taxon>
        <taxon>Eurotiomycetes</taxon>
        <taxon>Eurotiomycetidae</taxon>
        <taxon>Eurotiales</taxon>
        <taxon>Aspergillaceae</taxon>
        <taxon>Aspergillus</taxon>
        <taxon>Aspergillus subgen. Circumdati</taxon>
    </lineage>
</organism>
<evidence type="ECO:0000256" key="3">
    <source>
        <dbReference type="ARBA" id="ARBA00013184"/>
    </source>
</evidence>
<feature type="region of interest" description="Disordered" evidence="15">
    <location>
        <begin position="878"/>
        <end position="1036"/>
    </location>
</feature>
<feature type="compositionally biased region" description="Polar residues" evidence="15">
    <location>
        <begin position="889"/>
        <end position="928"/>
    </location>
</feature>
<feature type="region of interest" description="Disordered" evidence="15">
    <location>
        <begin position="1"/>
        <end position="34"/>
    </location>
</feature>
<evidence type="ECO:0000256" key="8">
    <source>
        <dbReference type="ARBA" id="ARBA00022853"/>
    </source>
</evidence>
<dbReference type="InterPro" id="IPR001965">
    <property type="entry name" value="Znf_PHD"/>
</dbReference>
<feature type="region of interest" description="Disordered" evidence="15">
    <location>
        <begin position="763"/>
        <end position="814"/>
    </location>
</feature>
<feature type="region of interest" description="Disordered" evidence="15">
    <location>
        <begin position="364"/>
        <end position="389"/>
    </location>
</feature>
<feature type="compositionally biased region" description="Polar residues" evidence="15">
    <location>
        <begin position="804"/>
        <end position="814"/>
    </location>
</feature>
<evidence type="ECO:0000256" key="2">
    <source>
        <dbReference type="ARBA" id="ARBA00010107"/>
    </source>
</evidence>
<keyword evidence="7" id="KW-0862">Zinc</keyword>
<dbReference type="OrthoDB" id="787137at2759"/>
<keyword evidence="19" id="KW-1185">Reference proteome</keyword>
<dbReference type="InterPro" id="IPR011011">
    <property type="entry name" value="Znf_FYVE_PHD"/>
</dbReference>
<keyword evidence="5" id="KW-0479">Metal-binding</keyword>
<dbReference type="Gene3D" id="3.40.630.30">
    <property type="match status" value="1"/>
</dbReference>
<dbReference type="PANTHER" id="PTHR10615">
    <property type="entry name" value="HISTONE ACETYLTRANSFERASE"/>
    <property type="match status" value="1"/>
</dbReference>
<evidence type="ECO:0000256" key="7">
    <source>
        <dbReference type="ARBA" id="ARBA00022833"/>
    </source>
</evidence>
<dbReference type="InterPro" id="IPR040706">
    <property type="entry name" value="Zf-MYST"/>
</dbReference>
<dbReference type="Gene3D" id="3.30.40.10">
    <property type="entry name" value="Zinc/RING finger domain, C3HC4 (zinc finger)"/>
    <property type="match status" value="1"/>
</dbReference>
<proteinExistence type="inferred from homology"/>
<dbReference type="PROSITE" id="PS51726">
    <property type="entry name" value="MYST_HAT"/>
    <property type="match status" value="1"/>
</dbReference>
<dbReference type="Pfam" id="PF17772">
    <property type="entry name" value="zf-MYST"/>
    <property type="match status" value="1"/>
</dbReference>
<evidence type="ECO:0000256" key="15">
    <source>
        <dbReference type="SAM" id="MobiDB-lite"/>
    </source>
</evidence>
<dbReference type="SMART" id="SM00249">
    <property type="entry name" value="PHD"/>
    <property type="match status" value="1"/>
</dbReference>
<dbReference type="GO" id="GO:0003712">
    <property type="term" value="F:transcription coregulator activity"/>
    <property type="evidence" value="ECO:0007669"/>
    <property type="project" value="TreeGrafter"/>
</dbReference>
<dbReference type="Pfam" id="PF01853">
    <property type="entry name" value="MOZ_SAS"/>
    <property type="match status" value="1"/>
</dbReference>
<dbReference type="InterPro" id="IPR016181">
    <property type="entry name" value="Acyl_CoA_acyltransferase"/>
</dbReference>
<dbReference type="InterPro" id="IPR019787">
    <property type="entry name" value="Znf_PHD-finger"/>
</dbReference>
<gene>
    <name evidence="18" type="ORF">BDV29DRAFT_127318</name>
</gene>
<evidence type="ECO:0000256" key="13">
    <source>
        <dbReference type="PROSITE-ProRule" id="PRU00146"/>
    </source>
</evidence>
<evidence type="ECO:0000256" key="14">
    <source>
        <dbReference type="RuleBase" id="RU361211"/>
    </source>
</evidence>
<evidence type="ECO:0000259" key="16">
    <source>
        <dbReference type="PROSITE" id="PS50016"/>
    </source>
</evidence>
<dbReference type="Proteomes" id="UP000326565">
    <property type="component" value="Unassembled WGS sequence"/>
</dbReference>
<evidence type="ECO:0000256" key="10">
    <source>
        <dbReference type="ARBA" id="ARBA00023242"/>
    </source>
</evidence>
<feature type="region of interest" description="Disordered" evidence="15">
    <location>
        <begin position="1055"/>
        <end position="1081"/>
    </location>
</feature>
<feature type="compositionally biased region" description="Acidic residues" evidence="15">
    <location>
        <begin position="21"/>
        <end position="34"/>
    </location>
</feature>
<feature type="compositionally biased region" description="Basic and acidic residues" evidence="15">
    <location>
        <begin position="1055"/>
        <end position="1067"/>
    </location>
</feature>
<evidence type="ECO:0000313" key="19">
    <source>
        <dbReference type="Proteomes" id="UP000326565"/>
    </source>
</evidence>
<keyword evidence="9" id="KW-0007">Acetylation</keyword>
<evidence type="ECO:0000259" key="17">
    <source>
        <dbReference type="PROSITE" id="PS51726"/>
    </source>
</evidence>
<dbReference type="InterPro" id="IPR036388">
    <property type="entry name" value="WH-like_DNA-bd_sf"/>
</dbReference>
<keyword evidence="10 14" id="KW-0539">Nucleus</keyword>
<sequence>MPATASPADDDTAMRPPADVVDSDQDAEGEEETDLYQMDQQLQDAVHRAYSVEVAEEVDSTGREEDKDADGEQDSDVDLNGDNNETEPVGAVKLPKGRPSLGNGDAVDADGDTAFENQSDSDQDASGTGSSSRDSDEDDEEWDGESNDRDDVEVDNHTVRGNCIFCGQDEDHDPSEDFEEYLTCTVCGDHSHRQCAREQNALNDAEDANTWRCPTCVREKLEPSSEGNDVAHRRLGPKNMRKELLPAHTGEEGSGFHSIFNTLDVHDDNLLNSSRSLRKRKTLSADIQEHTPVLRKRRQTSLRSERAEAGDQPGDASDTLSPVRTRSRRARGKSERENCRVALRQFGRLVVAFRLNETKLSRILNARSRSQQRGRRTPKPPPVVHETPAHFAPITPVSYVSPFYSFNDRELDESKSKPYGGILSETDADTTRTLPTQVDREKFEVARHKAEEEWQRRVMEAESGGELVPHAAQKVSGPPSRIKYINFGGYEIETWYAAPYPEEYSRNRVLYICEFCLKYMNSDYVAWRHKLKCPAKHPPGDEIYRDGSISIFEVDGRKNPVYCQNLCLLAKLFLGSKTLYYDVEPFLFYIMTEFDDLGCHFVGYFSKEKRPSSANNVSCILTLPIHQRKGYGNLLIDFSYLLTRIEGKTGSPEKPLSDMGLVSYRNYWRLILSYQLRNQKTPLSIVELSERTGMTADDIVSGLEALRALVRDPVTKTYALRLDYKYFEECIGGWESKGYVQLNPDALVWTPYIMGRSNQSQFDRAPLHTVAPREGLEDEEAEDTKESGTEAEQQSPEDVGQVNGEDNSQPTTNGIKHAESEERLAEPAGPPSTELFTKVNGFRHRTQPAIDSNSAEANPASDIPAWRFEVYPPVQAPVVKRRPGRPFGSKTSYNKVSVTPTTARTSGRSTPRRLSTLASVTPTVSASSIRRGRSAKLLDSPAVDSAGAESNGIENDQPPVLGDITGGEHDLGAQLAPEADADVNNTGDNGGLNKHNGTNGTDDVETGNAELRVTEQVTPSKEANAESTAKLTRSMNRKSVVEKIEVVFTAEDHGTTNHNAVNDHKDGPNGIDIDGDAIMET</sequence>
<evidence type="ECO:0000256" key="12">
    <source>
        <dbReference type="PIRSR" id="PIRSR602717-51"/>
    </source>
</evidence>
<feature type="compositionally biased region" description="Acidic residues" evidence="15">
    <location>
        <begin position="67"/>
        <end position="79"/>
    </location>
</feature>
<comment type="function">
    <text evidence="11">Catalytic component of the NuA4 histone acetyltransferase (HAT) complex which is involved in epigenetic transcriptional activation of selected genes principally by acetylation of nucleosomal histones H4, H3, H2B, H2A and H2A variant H2A.Z. Acetylates histone H4 to form H4K5ac, H4K8ac, H4K12ac and H4K16ac, histone H3 to form H3K14ac, and histone H2A to form H2AK4ac and H2AK7ac. The NuA4 complex is involved in the DNA damage response and is required for chromosome segregation. The NuA4 complex plays a direct role in repair of DNA double-strand breaks (DSBs) through homologous recombination. Recruitment to promoters depends on H3K4me. Also acetylates non-histone proteins. In addition to protein acetyltransferase, can use different acyl-CoA substrates, such as 2-hydroxyisobutanoyl-CoA (2-hydroxyisobutyryl-CoA) or (2E)-butenoyl-CoA (crotonyl-CoA), and is able to mediate protein 2-hydroxyisobutyrylation and crotonylation, respectively.</text>
</comment>
<dbReference type="GO" id="GO:0031507">
    <property type="term" value="P:heterochromatin formation"/>
    <property type="evidence" value="ECO:0007669"/>
    <property type="project" value="UniProtKB-ARBA"/>
</dbReference>
<feature type="region of interest" description="Disordered" evidence="15">
    <location>
        <begin position="282"/>
        <end position="336"/>
    </location>
</feature>
<dbReference type="GO" id="GO:0006357">
    <property type="term" value="P:regulation of transcription by RNA polymerase II"/>
    <property type="evidence" value="ECO:0007669"/>
    <property type="project" value="TreeGrafter"/>
</dbReference>
<dbReference type="SUPFAM" id="SSF57903">
    <property type="entry name" value="FYVE/PHD zinc finger"/>
    <property type="match status" value="1"/>
</dbReference>
<comment type="catalytic activity">
    <reaction evidence="14">
        <text>L-lysyl-[protein] + acetyl-CoA = N(6)-acetyl-L-lysyl-[protein] + CoA + H(+)</text>
        <dbReference type="Rhea" id="RHEA:45948"/>
        <dbReference type="Rhea" id="RHEA-COMP:9752"/>
        <dbReference type="Rhea" id="RHEA-COMP:10731"/>
        <dbReference type="ChEBI" id="CHEBI:15378"/>
        <dbReference type="ChEBI" id="CHEBI:29969"/>
        <dbReference type="ChEBI" id="CHEBI:57287"/>
        <dbReference type="ChEBI" id="CHEBI:57288"/>
        <dbReference type="ChEBI" id="CHEBI:61930"/>
        <dbReference type="EC" id="2.3.1.48"/>
    </reaction>
</comment>
<dbReference type="Gene3D" id="3.30.60.60">
    <property type="entry name" value="N-acetyl transferase-like"/>
    <property type="match status" value="1"/>
</dbReference>
<accession>A0A5N5X420</accession>
<dbReference type="InterPro" id="IPR002717">
    <property type="entry name" value="HAT_MYST-type"/>
</dbReference>
<dbReference type="Gene3D" id="1.10.10.10">
    <property type="entry name" value="Winged helix-like DNA-binding domain superfamily/Winged helix DNA-binding domain"/>
    <property type="match status" value="1"/>
</dbReference>
<protein>
    <recommendedName>
        <fullName evidence="3 14">Histone acetyltransferase</fullName>
        <ecNumber evidence="3 14">2.3.1.48</ecNumber>
    </recommendedName>
</protein>